<dbReference type="InterPro" id="IPR001343">
    <property type="entry name" value="Hemolysn_Ca-bd"/>
</dbReference>
<dbReference type="InterPro" id="IPR018511">
    <property type="entry name" value="Hemolysin-typ_Ca-bd_CS"/>
</dbReference>
<evidence type="ECO:0008006" key="5">
    <source>
        <dbReference type="Google" id="ProtNLM"/>
    </source>
</evidence>
<dbReference type="Pfam" id="PF00353">
    <property type="entry name" value="HemolysinCabind"/>
    <property type="match status" value="4"/>
</dbReference>
<evidence type="ECO:0000256" key="1">
    <source>
        <dbReference type="SAM" id="MobiDB-lite"/>
    </source>
</evidence>
<accession>A0A9Q9H926</accession>
<name>A0A9Q9H926_9RHOB</name>
<organism evidence="3 4">
    <name type="scientific">Aliiroseovarius crassostreae</name>
    <dbReference type="NCBI Taxonomy" id="154981"/>
    <lineage>
        <taxon>Bacteria</taxon>
        <taxon>Pseudomonadati</taxon>
        <taxon>Pseudomonadota</taxon>
        <taxon>Alphaproteobacteria</taxon>
        <taxon>Rhodobacterales</taxon>
        <taxon>Paracoccaceae</taxon>
        <taxon>Aliiroseovarius</taxon>
    </lineage>
</organism>
<dbReference type="EMBL" id="CP080776">
    <property type="protein sequence ID" value="UWP94986.1"/>
    <property type="molecule type" value="Genomic_DNA"/>
</dbReference>
<sequence>MLLGLLFLGLVPAAFMAEGFLEGSKEVEPDDVQPTTNGQTTGESTGDFLNPDSSQSPDDGDVLNPIDQPGEGAGEGPDATFLDKLLAENTDAIYGLQDYDKVTDDRDPDPVQLGDGDDVFVGSSDGTASDAALQLFNGTPFVDLQEDELVEVIDGQGGDDTITTGDDASFAFGGAGDDLITVGAAPAAVFGGEGNDQIVGAYTANEDQYSGYLDGGLGNDSILGGEGIDLIFGGQHDDTGDGPDDDTLSGGAGDDQIAGGYGADEISGDTGDDILNHLGHAMENSGAERSSFDWHIDGDSDTLDGGQGNDTLIFDRFDIATGGEGADNFHLYSDQGAGLGHATVTDFVSGEDFLRITLDPDVDPDTIALEVTPSDDGADSVVSVNGEVVAILQGAPGATVADLYVEVMEEVYA</sequence>
<evidence type="ECO:0000256" key="2">
    <source>
        <dbReference type="SAM" id="SignalP"/>
    </source>
</evidence>
<feature type="region of interest" description="Disordered" evidence="1">
    <location>
        <begin position="25"/>
        <end position="79"/>
    </location>
</feature>
<feature type="region of interest" description="Disordered" evidence="1">
    <location>
        <begin position="233"/>
        <end position="266"/>
    </location>
</feature>
<protein>
    <recommendedName>
        <fullName evidence="5">Type I secretion protein</fullName>
    </recommendedName>
</protein>
<dbReference type="PRINTS" id="PR00313">
    <property type="entry name" value="CABNDNGRPT"/>
</dbReference>
<dbReference type="PROSITE" id="PS00330">
    <property type="entry name" value="HEMOLYSIN_CALCIUM"/>
    <property type="match status" value="1"/>
</dbReference>
<dbReference type="Gene3D" id="2.150.10.10">
    <property type="entry name" value="Serralysin-like metalloprotease, C-terminal"/>
    <property type="match status" value="1"/>
</dbReference>
<feature type="chain" id="PRO_5040401774" description="Type I secretion protein" evidence="2">
    <location>
        <begin position="18"/>
        <end position="413"/>
    </location>
</feature>
<dbReference type="SUPFAM" id="SSF51120">
    <property type="entry name" value="beta-Roll"/>
    <property type="match status" value="2"/>
</dbReference>
<dbReference type="RefSeq" id="WP_259805837.1">
    <property type="nucleotide sequence ID" value="NZ_CP080776.1"/>
</dbReference>
<gene>
    <name evidence="3" type="ORF">K3X48_12385</name>
</gene>
<dbReference type="AlphaFoldDB" id="A0A9Q9H926"/>
<reference evidence="3" key="1">
    <citation type="submission" date="2021-08" db="EMBL/GenBank/DDBJ databases">
        <authorList>
            <person name="Nwanade C."/>
            <person name="Wang M."/>
            <person name="Masoudi A."/>
            <person name="Yu Z."/>
            <person name="Liu J."/>
        </authorList>
    </citation>
    <scope>NUCLEOTIDE SEQUENCE</scope>
    <source>
        <strain evidence="3">S056</strain>
    </source>
</reference>
<dbReference type="InterPro" id="IPR011049">
    <property type="entry name" value="Serralysin-like_metalloprot_C"/>
</dbReference>
<feature type="compositionally biased region" description="Polar residues" evidence="1">
    <location>
        <begin position="33"/>
        <end position="44"/>
    </location>
</feature>
<dbReference type="GO" id="GO:0005509">
    <property type="term" value="F:calcium ion binding"/>
    <property type="evidence" value="ECO:0007669"/>
    <property type="project" value="InterPro"/>
</dbReference>
<dbReference type="Proteomes" id="UP001057991">
    <property type="component" value="Chromosome"/>
</dbReference>
<proteinExistence type="predicted"/>
<keyword evidence="2" id="KW-0732">Signal</keyword>
<evidence type="ECO:0000313" key="4">
    <source>
        <dbReference type="Proteomes" id="UP001057991"/>
    </source>
</evidence>
<evidence type="ECO:0000313" key="3">
    <source>
        <dbReference type="EMBL" id="UWP94986.1"/>
    </source>
</evidence>
<feature type="signal peptide" evidence="2">
    <location>
        <begin position="1"/>
        <end position="17"/>
    </location>
</feature>